<dbReference type="InterPro" id="IPR050109">
    <property type="entry name" value="HTH-type_TetR-like_transc_reg"/>
</dbReference>
<dbReference type="Pfam" id="PF17926">
    <property type="entry name" value="TetR_C_21"/>
    <property type="match status" value="1"/>
</dbReference>
<accession>A0ABP4LLH2</accession>
<feature type="DNA-binding region" description="H-T-H motif" evidence="2">
    <location>
        <begin position="38"/>
        <end position="57"/>
    </location>
</feature>
<evidence type="ECO:0000256" key="2">
    <source>
        <dbReference type="PROSITE-ProRule" id="PRU00335"/>
    </source>
</evidence>
<evidence type="ECO:0000256" key="1">
    <source>
        <dbReference type="ARBA" id="ARBA00023125"/>
    </source>
</evidence>
<reference evidence="5" key="1">
    <citation type="journal article" date="2019" name="Int. J. Syst. Evol. Microbiol.">
        <title>The Global Catalogue of Microorganisms (GCM) 10K type strain sequencing project: providing services to taxonomists for standard genome sequencing and annotation.</title>
        <authorList>
            <consortium name="The Broad Institute Genomics Platform"/>
            <consortium name="The Broad Institute Genome Sequencing Center for Infectious Disease"/>
            <person name="Wu L."/>
            <person name="Ma J."/>
        </authorList>
    </citation>
    <scope>NUCLEOTIDE SEQUENCE [LARGE SCALE GENOMIC DNA]</scope>
    <source>
        <strain evidence="5">JCM 14303</strain>
    </source>
</reference>
<dbReference type="PROSITE" id="PS50977">
    <property type="entry name" value="HTH_TETR_2"/>
    <property type="match status" value="1"/>
</dbReference>
<name>A0ABP4LLH2_9ACTN</name>
<evidence type="ECO:0000259" key="3">
    <source>
        <dbReference type="PROSITE" id="PS50977"/>
    </source>
</evidence>
<dbReference type="SUPFAM" id="SSF46689">
    <property type="entry name" value="Homeodomain-like"/>
    <property type="match status" value="1"/>
</dbReference>
<comment type="caution">
    <text evidence="4">The sequence shown here is derived from an EMBL/GenBank/DDBJ whole genome shotgun (WGS) entry which is preliminary data.</text>
</comment>
<organism evidence="4 5">
    <name type="scientific">Kribbella lupini</name>
    <dbReference type="NCBI Taxonomy" id="291602"/>
    <lineage>
        <taxon>Bacteria</taxon>
        <taxon>Bacillati</taxon>
        <taxon>Actinomycetota</taxon>
        <taxon>Actinomycetes</taxon>
        <taxon>Propionibacteriales</taxon>
        <taxon>Kribbellaceae</taxon>
        <taxon>Kribbella</taxon>
    </lineage>
</organism>
<feature type="domain" description="HTH tetR-type" evidence="3">
    <location>
        <begin position="15"/>
        <end position="75"/>
    </location>
</feature>
<dbReference type="InterPro" id="IPR036271">
    <property type="entry name" value="Tet_transcr_reg_TetR-rel_C_sf"/>
</dbReference>
<gene>
    <name evidence="4" type="ORF">GCM10009741_30350</name>
</gene>
<evidence type="ECO:0000313" key="4">
    <source>
        <dbReference type="EMBL" id="GAA1526651.1"/>
    </source>
</evidence>
<dbReference type="EMBL" id="BAAANC010000002">
    <property type="protein sequence ID" value="GAA1526651.1"/>
    <property type="molecule type" value="Genomic_DNA"/>
</dbReference>
<dbReference type="RefSeq" id="WP_344174565.1">
    <property type="nucleotide sequence ID" value="NZ_BAAANC010000002.1"/>
</dbReference>
<dbReference type="PANTHER" id="PTHR30328:SF54">
    <property type="entry name" value="HTH-TYPE TRANSCRIPTIONAL REPRESSOR SCO4008"/>
    <property type="match status" value="1"/>
</dbReference>
<sequence>MSEAAARKPRPRNAAATKALLLEAATAEFAEYGFAGARIDRIAERAGANKRLLYVYFGDKNQLFDAVVQEQTEAVLEAAPMDEGDLRAFAIARFDYMLANPDARRLAAWRAFEQTKPSDAERGAFRARIEAVEKAQRAGRIRTDIPAADLFAFVLRMTESWLSAPPALLAAGGGDPLSAKRIQQHRAALEAAVRSLVEQP</sequence>
<proteinExistence type="predicted"/>
<dbReference type="InterPro" id="IPR009057">
    <property type="entry name" value="Homeodomain-like_sf"/>
</dbReference>
<protein>
    <submittedName>
        <fullName evidence="4">TetR family transcriptional regulator</fullName>
    </submittedName>
</protein>
<dbReference type="Gene3D" id="1.10.357.10">
    <property type="entry name" value="Tetracycline Repressor, domain 2"/>
    <property type="match status" value="1"/>
</dbReference>
<dbReference type="InterPro" id="IPR001647">
    <property type="entry name" value="HTH_TetR"/>
</dbReference>
<dbReference type="SUPFAM" id="SSF48498">
    <property type="entry name" value="Tetracyclin repressor-like, C-terminal domain"/>
    <property type="match status" value="1"/>
</dbReference>
<keyword evidence="5" id="KW-1185">Reference proteome</keyword>
<dbReference type="Proteomes" id="UP001500363">
    <property type="component" value="Unassembled WGS sequence"/>
</dbReference>
<keyword evidence="1 2" id="KW-0238">DNA-binding</keyword>
<dbReference type="Pfam" id="PF00440">
    <property type="entry name" value="TetR_N"/>
    <property type="match status" value="1"/>
</dbReference>
<evidence type="ECO:0000313" key="5">
    <source>
        <dbReference type="Proteomes" id="UP001500363"/>
    </source>
</evidence>
<dbReference type="PRINTS" id="PR00455">
    <property type="entry name" value="HTHTETR"/>
</dbReference>
<dbReference type="PANTHER" id="PTHR30328">
    <property type="entry name" value="TRANSCRIPTIONAL REPRESSOR"/>
    <property type="match status" value="1"/>
</dbReference>
<dbReference type="InterPro" id="IPR041467">
    <property type="entry name" value="Sco4008_C"/>
</dbReference>